<dbReference type="EMBL" id="JBBWUH010000002">
    <property type="protein sequence ID" value="KAK8175769.1"/>
    <property type="molecule type" value="Genomic_DNA"/>
</dbReference>
<keyword evidence="3 9" id="KW-0812">Transmembrane</keyword>
<evidence type="ECO:0000256" key="5">
    <source>
        <dbReference type="ARBA" id="ARBA00022840"/>
    </source>
</evidence>
<dbReference type="CDD" id="cd03244">
    <property type="entry name" value="ABCC_MRP_domain2"/>
    <property type="match status" value="1"/>
</dbReference>
<dbReference type="InterPro" id="IPR017871">
    <property type="entry name" value="ABC_transporter-like_CS"/>
</dbReference>
<feature type="transmembrane region" description="Helical" evidence="9">
    <location>
        <begin position="1006"/>
        <end position="1025"/>
    </location>
</feature>
<dbReference type="PROSITE" id="PS00211">
    <property type="entry name" value="ABC_TRANSPORTER_1"/>
    <property type="match status" value="2"/>
</dbReference>
<feature type="domain" description="ABC transporter" evidence="10">
    <location>
        <begin position="1205"/>
        <end position="1444"/>
    </location>
</feature>
<proteinExistence type="predicted"/>
<feature type="transmembrane region" description="Helical" evidence="9">
    <location>
        <begin position="503"/>
        <end position="524"/>
    </location>
</feature>
<feature type="transmembrane region" description="Helical" evidence="9">
    <location>
        <begin position="471"/>
        <end position="491"/>
    </location>
</feature>
<accession>A0ABR1Y3L2</accession>
<evidence type="ECO:0000256" key="9">
    <source>
        <dbReference type="SAM" id="Phobius"/>
    </source>
</evidence>
<feature type="domain" description="ABC transmembrane type-1" evidence="11">
    <location>
        <begin position="197"/>
        <end position="529"/>
    </location>
</feature>
<dbReference type="Proteomes" id="UP001456524">
    <property type="component" value="Unassembled WGS sequence"/>
</dbReference>
<feature type="region of interest" description="Disordered" evidence="8">
    <location>
        <begin position="827"/>
        <end position="857"/>
    </location>
</feature>
<sequence>MAEPGREKQDWQFNATEAAATATAIHPDEPVATTPLDRAGTEKKLNPGNNQNEDHKDPSATPRSVSEGSTDDVVETKSQTPKVDSQKRDWSRTINPLKWGKVPAVPEARTVSREYGASWFSQLTFQWMSPLMSIGYQRPLELNDIWLVNPDRSAEALSKKLHESFDRRVAAGGKRPLLGALYDTFKYDIYVSGASNFVTSMIQTLAPFTLRYLINFATEAYVAQRRGVDEPDLGYGMGLVVAVTGMQVIQSILLNHFFYKSMMIGGESRAVLISAIFDKAMRLSGRAKAGGKTPERPPPDIKPGTEEEKKWYEDMLKSKKNKKDTKKAKAAEAAEEDNQGWSNGRIVNLMSVDTYRIDLACGFGHMVWTSPAAIILTIALLIYNLTYSALAGIGLIIFTLPLLGKAMKSLFSRRESINKVTDKRVSLTQEILQAVRFVKYFGWETSFLNRLAVIRKQEVGMIQSVMTIRNAINAIGMSIPVFAAMLAFITYSLSQHVLTPAPIFSSLALFNSLRLPLNFLPLVLGQLVDALSSVNRIEEFLLAEEADERVQWDNQLPEALIVKDANFTWEYSPSGNTKDVTRLDHRKAKKEQKQAEKRAAKEGISLGEFNGPPPKDEKPPFELHDINLAIQRRELIAVIGTVGSGKSSLLGALAGDMRRTSGEVILGAGRAFCPQYAWIQNATVKENIIFGKPMRQEWYDAVVDACALRADFDMLPNGDQTEIGERGITVSGGQKQRLNIARAIYFETDIVLMDDPLSAVDAHVGRHIMDNAICGLLRDKCRILATHQLHVLNRCDRIVLMDNGRITAIDTYDNLRENNEDFKKLLASTSQEGKKEEEEEEEEIEEEKKDVQKKASKKPAAGLMQAEERAVKSVSWGVYAAYFKAGGSILMGPLVVLLLILSQGANIATSLWLSWWTSDQFGLTEGVYIGIYAGLGAVQAFLMFAFSVVLSYGGTEASKVMLHRAMDRVLRAPMSFFDTTPLGRITNRFSKDIDVMDNNLTDSMRMFLLTLAMISSIFALIIAYFHYFGIALAPLLVLFWFSAGYYRASAREVKRYEAVLRSTVFSRFSEAVNGVASIRAYGLQAQFSKSIRDAIDDMDSAYFLTFSNQRWLSIRLDAIGCVLVFVTGLLVVTSRFNVSPSIAGLVLSYILSIVQMFQFSVRQLAEVENNMNATERIHYYGSALEQEAPQKLAPVRESWPESGEINFDNVQMRYRDGLPLVLRGLSMHVRPGERIGIVGRTGAGKSTIMSTLFRLVELSGGKITIDGVDIATIGLADLRSRLAIIPQDPTLFRGTIRSNLDPFNEHSDLDLWNALRQADLVGQEASIEDRSQRMHLDSPVDEEGLNFSLGQRQLMALARALVRGARIIVCDEATSSVDMETDAKIQRTMAVGFQGRTLLCIAHRLRTIIGYDRICVMDKGSIAELGTPVKLWDIEGGIFRGMCDRSGISREDVLDAATDGGMSLLERKLTRERTKQSMKSLREDEEKDGFEAGAPPVPSTTAHEREPKQKGQADEGDDEKRD</sequence>
<dbReference type="Gene3D" id="1.20.1560.10">
    <property type="entry name" value="ABC transporter type 1, transmembrane domain"/>
    <property type="match status" value="2"/>
</dbReference>
<feature type="transmembrane region" description="Helical" evidence="9">
    <location>
        <begin position="233"/>
        <end position="254"/>
    </location>
</feature>
<evidence type="ECO:0000256" key="3">
    <source>
        <dbReference type="ARBA" id="ARBA00022692"/>
    </source>
</evidence>
<dbReference type="CDD" id="cd18606">
    <property type="entry name" value="ABC_6TM_YOR1_D2_like"/>
    <property type="match status" value="1"/>
</dbReference>
<reference evidence="12 13" key="1">
    <citation type="journal article" date="2022" name="G3 (Bethesda)">
        <title>Enemy or ally: a genomic approach to elucidate the lifestyle of Phyllosticta citrichinaensis.</title>
        <authorList>
            <person name="Buijs V.A."/>
            <person name="Groenewald J.Z."/>
            <person name="Haridas S."/>
            <person name="LaButti K.M."/>
            <person name="Lipzen A."/>
            <person name="Martin F.M."/>
            <person name="Barry K."/>
            <person name="Grigoriev I.V."/>
            <person name="Crous P.W."/>
            <person name="Seidl M.F."/>
        </authorList>
    </citation>
    <scope>NUCLEOTIDE SEQUENCE [LARGE SCALE GENOMIC DNA]</scope>
    <source>
        <strain evidence="12 13">CBS 129764</strain>
    </source>
</reference>
<dbReference type="Gene3D" id="3.40.50.300">
    <property type="entry name" value="P-loop containing nucleotide triphosphate hydrolases"/>
    <property type="match status" value="2"/>
</dbReference>
<feature type="transmembrane region" description="Helical" evidence="9">
    <location>
        <begin position="1116"/>
        <end position="1136"/>
    </location>
</feature>
<feature type="region of interest" description="Disordered" evidence="8">
    <location>
        <begin position="1"/>
        <end position="89"/>
    </location>
</feature>
<keyword evidence="5" id="KW-0067">ATP-binding</keyword>
<evidence type="ECO:0000313" key="13">
    <source>
        <dbReference type="Proteomes" id="UP001456524"/>
    </source>
</evidence>
<keyword evidence="2" id="KW-0813">Transport</keyword>
<evidence type="ECO:0000256" key="4">
    <source>
        <dbReference type="ARBA" id="ARBA00022741"/>
    </source>
</evidence>
<dbReference type="PROSITE" id="PS50929">
    <property type="entry name" value="ABC_TM1F"/>
    <property type="match status" value="2"/>
</dbReference>
<keyword evidence="13" id="KW-1185">Reference proteome</keyword>
<dbReference type="InterPro" id="IPR050173">
    <property type="entry name" value="ABC_transporter_C-like"/>
</dbReference>
<feature type="compositionally biased region" description="Basic and acidic residues" evidence="8">
    <location>
        <begin position="293"/>
        <end position="307"/>
    </location>
</feature>
<evidence type="ECO:0000313" key="12">
    <source>
        <dbReference type="EMBL" id="KAK8175769.1"/>
    </source>
</evidence>
<evidence type="ECO:0000256" key="2">
    <source>
        <dbReference type="ARBA" id="ARBA00022448"/>
    </source>
</evidence>
<name>A0ABR1Y3L2_9PEZI</name>
<dbReference type="PROSITE" id="PS50893">
    <property type="entry name" value="ABC_TRANSPORTER_2"/>
    <property type="match status" value="2"/>
</dbReference>
<keyword evidence="7 9" id="KW-0472">Membrane</keyword>
<feature type="region of interest" description="Disordered" evidence="8">
    <location>
        <begin position="287"/>
        <end position="307"/>
    </location>
</feature>
<evidence type="ECO:0000256" key="1">
    <source>
        <dbReference type="ARBA" id="ARBA00004370"/>
    </source>
</evidence>
<dbReference type="SMART" id="SM00382">
    <property type="entry name" value="AAA"/>
    <property type="match status" value="2"/>
</dbReference>
<dbReference type="SUPFAM" id="SSF52540">
    <property type="entry name" value="P-loop containing nucleoside triphosphate hydrolases"/>
    <property type="match status" value="2"/>
</dbReference>
<dbReference type="PANTHER" id="PTHR24223">
    <property type="entry name" value="ATP-BINDING CASSETTE SUB-FAMILY C"/>
    <property type="match status" value="1"/>
</dbReference>
<dbReference type="InterPro" id="IPR036640">
    <property type="entry name" value="ABC1_TM_sf"/>
</dbReference>
<feature type="compositionally biased region" description="Low complexity" evidence="8">
    <location>
        <begin position="15"/>
        <end position="24"/>
    </location>
</feature>
<feature type="domain" description="ABC transporter" evidence="10">
    <location>
        <begin position="604"/>
        <end position="828"/>
    </location>
</feature>
<comment type="caution">
    <text evidence="12">The sequence shown here is derived from an EMBL/GenBank/DDBJ whole genome shotgun (WGS) entry which is preliminary data.</text>
</comment>
<evidence type="ECO:0000259" key="10">
    <source>
        <dbReference type="PROSITE" id="PS50893"/>
    </source>
</evidence>
<dbReference type="Pfam" id="PF00664">
    <property type="entry name" value="ABC_membrane"/>
    <property type="match status" value="2"/>
</dbReference>
<gene>
    <name evidence="12" type="ORF">IWX90DRAFT_120448</name>
</gene>
<feature type="transmembrane region" description="Helical" evidence="9">
    <location>
        <begin position="894"/>
        <end position="915"/>
    </location>
</feature>
<dbReference type="InterPro" id="IPR027417">
    <property type="entry name" value="P-loop_NTPase"/>
</dbReference>
<dbReference type="CDD" id="cd03250">
    <property type="entry name" value="ABCC_MRP_domain1"/>
    <property type="match status" value="1"/>
</dbReference>
<feature type="compositionally biased region" description="Basic and acidic residues" evidence="8">
    <location>
        <begin position="591"/>
        <end position="601"/>
    </location>
</feature>
<keyword evidence="6 9" id="KW-1133">Transmembrane helix</keyword>
<evidence type="ECO:0000259" key="11">
    <source>
        <dbReference type="PROSITE" id="PS50929"/>
    </source>
</evidence>
<evidence type="ECO:0000256" key="7">
    <source>
        <dbReference type="ARBA" id="ARBA00023136"/>
    </source>
</evidence>
<feature type="region of interest" description="Disordered" evidence="8">
    <location>
        <begin position="1470"/>
        <end position="1522"/>
    </location>
</feature>
<dbReference type="InterPro" id="IPR003593">
    <property type="entry name" value="AAA+_ATPase"/>
</dbReference>
<feature type="transmembrane region" description="Helical" evidence="9">
    <location>
        <begin position="1031"/>
        <end position="1048"/>
    </location>
</feature>
<dbReference type="InterPro" id="IPR003439">
    <property type="entry name" value="ABC_transporter-like_ATP-bd"/>
</dbReference>
<dbReference type="InterPro" id="IPR011527">
    <property type="entry name" value="ABC1_TM_dom"/>
</dbReference>
<dbReference type="CDD" id="cd18597">
    <property type="entry name" value="ABC_6TM_YOR1_D1_like"/>
    <property type="match status" value="1"/>
</dbReference>
<keyword evidence="4" id="KW-0547">Nucleotide-binding</keyword>
<feature type="compositionally biased region" description="Basic and acidic residues" evidence="8">
    <location>
        <begin position="1502"/>
        <end position="1522"/>
    </location>
</feature>
<feature type="transmembrane region" description="Helical" evidence="9">
    <location>
        <begin position="359"/>
        <end position="381"/>
    </location>
</feature>
<dbReference type="SUPFAM" id="SSF90123">
    <property type="entry name" value="ABC transporter transmembrane region"/>
    <property type="match status" value="2"/>
</dbReference>
<feature type="transmembrane region" description="Helical" evidence="9">
    <location>
        <begin position="927"/>
        <end position="952"/>
    </location>
</feature>
<feature type="transmembrane region" description="Helical" evidence="9">
    <location>
        <begin position="387"/>
        <end position="404"/>
    </location>
</feature>
<evidence type="ECO:0000256" key="6">
    <source>
        <dbReference type="ARBA" id="ARBA00022989"/>
    </source>
</evidence>
<feature type="region of interest" description="Disordered" evidence="8">
    <location>
        <begin position="583"/>
        <end position="618"/>
    </location>
</feature>
<feature type="compositionally biased region" description="Basic and acidic residues" evidence="8">
    <location>
        <begin position="1"/>
        <end position="10"/>
    </location>
</feature>
<feature type="compositionally biased region" description="Basic and acidic residues" evidence="8">
    <location>
        <begin position="1470"/>
        <end position="1484"/>
    </location>
</feature>
<evidence type="ECO:0000256" key="8">
    <source>
        <dbReference type="SAM" id="MobiDB-lite"/>
    </source>
</evidence>
<protein>
    <submittedName>
        <fullName evidence="12">ABC multidrug transporter-like protein</fullName>
    </submittedName>
</protein>
<dbReference type="Pfam" id="PF00005">
    <property type="entry name" value="ABC_tran"/>
    <property type="match status" value="2"/>
</dbReference>
<organism evidence="12 13">
    <name type="scientific">Phyllosticta citrichinensis</name>
    <dbReference type="NCBI Taxonomy" id="1130410"/>
    <lineage>
        <taxon>Eukaryota</taxon>
        <taxon>Fungi</taxon>
        <taxon>Dikarya</taxon>
        <taxon>Ascomycota</taxon>
        <taxon>Pezizomycotina</taxon>
        <taxon>Dothideomycetes</taxon>
        <taxon>Dothideomycetes incertae sedis</taxon>
        <taxon>Botryosphaeriales</taxon>
        <taxon>Phyllostictaceae</taxon>
        <taxon>Phyllosticta</taxon>
    </lineage>
</organism>
<dbReference type="PANTHER" id="PTHR24223:SF464">
    <property type="entry name" value="ABC-TYPE TRANSPORTER CICA"/>
    <property type="match status" value="1"/>
</dbReference>
<comment type="subcellular location">
    <subcellularLocation>
        <location evidence="1">Membrane</location>
    </subcellularLocation>
</comment>
<feature type="domain" description="ABC transmembrane type-1" evidence="11">
    <location>
        <begin position="894"/>
        <end position="1169"/>
    </location>
</feature>